<dbReference type="InterPro" id="IPR004919">
    <property type="entry name" value="GmrSD_N"/>
</dbReference>
<dbReference type="Pfam" id="PF03235">
    <property type="entry name" value="GmrSD_N"/>
    <property type="match status" value="1"/>
</dbReference>
<dbReference type="CDD" id="cd00085">
    <property type="entry name" value="HNHc"/>
    <property type="match status" value="1"/>
</dbReference>
<evidence type="ECO:0000313" key="3">
    <source>
        <dbReference type="Proteomes" id="UP000199439"/>
    </source>
</evidence>
<protein>
    <submittedName>
        <fullName evidence="2">HNH endonuclease</fullName>
    </submittedName>
</protein>
<proteinExistence type="predicted"/>
<gene>
    <name evidence="2" type="ORF">SAMN04487987_1138</name>
</gene>
<dbReference type="GO" id="GO:0008270">
    <property type="term" value="F:zinc ion binding"/>
    <property type="evidence" value="ECO:0007669"/>
    <property type="project" value="InterPro"/>
</dbReference>
<dbReference type="STRING" id="870482.SAMN04487987_1138"/>
<sequence length="387" mass="44242">MITTLKTNITVADICDGFVYNELEGKGLFGLSGKLTIQPEYQRNYIYADGKRDVAVIESVLKGYPLGLIYFNKVTDNNLEVLDGQQRITSLGRFVTNKFAVKDENGMEQYFGGIAKDKQEKILNTQLLIYECEGEESEIKEWFKTINIAGVPLNSQELLNAVYSGPFVTLLKQEFSNSQNSNIQKWSAYVRGNVDRQEFLERALEWVSKNNIGEYMSKHRNDNNINEVKTYFTSVIDWVSSVFKDVESEMCGLEWGKLYEEYHNKSYNPNKVSEQVKELYSDPYVKNRKGIFEYILGGLTDTKLIDVRIFDDATKKATYSKQTQEAEKKEISNCPLCAIGSNSNKSRIYKLKEMDADHVTAWSKGGKTDLNNCEMLCKTHNRAKGNK</sequence>
<keyword evidence="2" id="KW-0255">Endonuclease</keyword>
<dbReference type="GO" id="GO:0003676">
    <property type="term" value="F:nucleic acid binding"/>
    <property type="evidence" value="ECO:0007669"/>
    <property type="project" value="InterPro"/>
</dbReference>
<organism evidence="2 3">
    <name type="scientific">Algibacter pectinivorans</name>
    <dbReference type="NCBI Taxonomy" id="870482"/>
    <lineage>
        <taxon>Bacteria</taxon>
        <taxon>Pseudomonadati</taxon>
        <taxon>Bacteroidota</taxon>
        <taxon>Flavobacteriia</taxon>
        <taxon>Flavobacteriales</taxon>
        <taxon>Flavobacteriaceae</taxon>
        <taxon>Algibacter</taxon>
    </lineage>
</organism>
<dbReference type="Pfam" id="PF01844">
    <property type="entry name" value="HNH"/>
    <property type="match status" value="1"/>
</dbReference>
<dbReference type="RefSeq" id="WP_092853797.1">
    <property type="nucleotide sequence ID" value="NZ_FOMI01000013.1"/>
</dbReference>
<dbReference type="InterPro" id="IPR003615">
    <property type="entry name" value="HNH_nuc"/>
</dbReference>
<dbReference type="OrthoDB" id="9764212at2"/>
<dbReference type="Gene3D" id="1.10.30.50">
    <property type="match status" value="1"/>
</dbReference>
<accession>A0A1I1SC17</accession>
<keyword evidence="3" id="KW-1185">Reference proteome</keyword>
<keyword evidence="2" id="KW-0540">Nuclease</keyword>
<feature type="domain" description="HNH nuclease" evidence="1">
    <location>
        <begin position="323"/>
        <end position="382"/>
    </location>
</feature>
<dbReference type="PANTHER" id="PTHR39639:SF1">
    <property type="entry name" value="DUF262 DOMAIN-CONTAINING PROTEIN"/>
    <property type="match status" value="1"/>
</dbReference>
<keyword evidence="2" id="KW-0378">Hydrolase</keyword>
<dbReference type="AlphaFoldDB" id="A0A1I1SC17"/>
<dbReference type="EMBL" id="FOMI01000013">
    <property type="protein sequence ID" value="SFD41393.1"/>
    <property type="molecule type" value="Genomic_DNA"/>
</dbReference>
<dbReference type="PANTHER" id="PTHR39639">
    <property type="entry name" value="CHROMOSOME 16, WHOLE GENOME SHOTGUN SEQUENCE"/>
    <property type="match status" value="1"/>
</dbReference>
<dbReference type="SMART" id="SM00507">
    <property type="entry name" value="HNHc"/>
    <property type="match status" value="1"/>
</dbReference>
<name>A0A1I1SC17_9FLAO</name>
<evidence type="ECO:0000259" key="1">
    <source>
        <dbReference type="SMART" id="SM00507"/>
    </source>
</evidence>
<dbReference type="InterPro" id="IPR002711">
    <property type="entry name" value="HNH"/>
</dbReference>
<evidence type="ECO:0000313" key="2">
    <source>
        <dbReference type="EMBL" id="SFD41393.1"/>
    </source>
</evidence>
<reference evidence="3" key="1">
    <citation type="submission" date="2016-10" db="EMBL/GenBank/DDBJ databases">
        <authorList>
            <person name="Varghese N."/>
            <person name="Submissions S."/>
        </authorList>
    </citation>
    <scope>NUCLEOTIDE SEQUENCE [LARGE SCALE GENOMIC DNA]</scope>
    <source>
        <strain evidence="3">DSM 25730</strain>
    </source>
</reference>
<dbReference type="Proteomes" id="UP000199439">
    <property type="component" value="Unassembled WGS sequence"/>
</dbReference>
<dbReference type="GO" id="GO:0004519">
    <property type="term" value="F:endonuclease activity"/>
    <property type="evidence" value="ECO:0007669"/>
    <property type="project" value="UniProtKB-KW"/>
</dbReference>